<gene>
    <name evidence="1" type="ORF">SO3561_08812</name>
</gene>
<organism evidence="1 2">
    <name type="scientific">Streptomyces olivochromogenes</name>
    <dbReference type="NCBI Taxonomy" id="1963"/>
    <lineage>
        <taxon>Bacteria</taxon>
        <taxon>Bacillati</taxon>
        <taxon>Actinomycetota</taxon>
        <taxon>Actinomycetes</taxon>
        <taxon>Kitasatosporales</taxon>
        <taxon>Streptomycetaceae</taxon>
        <taxon>Streptomyces</taxon>
    </lineage>
</organism>
<dbReference type="RefSeq" id="WP_067382765.1">
    <property type="nucleotide sequence ID" value="NZ_BDQI01000034.1"/>
</dbReference>
<dbReference type="Proteomes" id="UP000217446">
    <property type="component" value="Unassembled WGS sequence"/>
</dbReference>
<accession>A0A250VT89</accession>
<dbReference type="EMBL" id="BDQI01000034">
    <property type="protein sequence ID" value="GAX57242.1"/>
    <property type="molecule type" value="Genomic_DNA"/>
</dbReference>
<reference evidence="2" key="1">
    <citation type="submission" date="2017-05" db="EMBL/GenBank/DDBJ databases">
        <title>Streptomyces olivochromogenes NBRC 3561 whole genome shotgun sequence.</title>
        <authorList>
            <person name="Dohra H."/>
            <person name="Kodani S."/>
        </authorList>
    </citation>
    <scope>NUCLEOTIDE SEQUENCE [LARGE SCALE GENOMIC DNA]</scope>
    <source>
        <strain evidence="2">NBRC 3561</strain>
    </source>
</reference>
<proteinExistence type="predicted"/>
<dbReference type="STRING" id="1963.AQJ27_44580"/>
<name>A0A250VT89_STROL</name>
<comment type="caution">
    <text evidence="1">The sequence shown here is derived from an EMBL/GenBank/DDBJ whole genome shotgun (WGS) entry which is preliminary data.</text>
</comment>
<evidence type="ECO:0000313" key="1">
    <source>
        <dbReference type="EMBL" id="GAX57242.1"/>
    </source>
</evidence>
<dbReference type="AlphaFoldDB" id="A0A250VT89"/>
<sequence>MTDTAQLTDIAAGALNQLCPAAAMAIVLQGDPKEILQHVIEAVLAGAAVQQQAQQEAEETSQQATILPIRYVVSSLPEGHEDRYTFTINVHYRGNGQYSITQRLRCYGTDGTWSYEPDFGEDDQAEAAWLATHQFDHDAALKLARELAPTLTYRGRTVADALKESADA</sequence>
<protein>
    <submittedName>
        <fullName evidence="1">Uncharacterized protein</fullName>
    </submittedName>
</protein>
<evidence type="ECO:0000313" key="2">
    <source>
        <dbReference type="Proteomes" id="UP000217446"/>
    </source>
</evidence>
<keyword evidence="2" id="KW-1185">Reference proteome</keyword>